<dbReference type="GO" id="GO:0036002">
    <property type="term" value="F:pre-mRNA binding"/>
    <property type="evidence" value="ECO:0007669"/>
    <property type="project" value="TreeGrafter"/>
</dbReference>
<dbReference type="OrthoDB" id="10259600at2759"/>
<dbReference type="Proteomes" id="UP000662931">
    <property type="component" value="Chromosome 3"/>
</dbReference>
<dbReference type="PANTHER" id="PTHR14089:SF6">
    <property type="entry name" value="PRE-MRNA-SPLICING FACTOR RBM22"/>
    <property type="match status" value="1"/>
</dbReference>
<dbReference type="EMBL" id="CP064814">
    <property type="protein sequence ID" value="QPG75495.1"/>
    <property type="molecule type" value="Genomic_DNA"/>
</dbReference>
<dbReference type="AlphaFoldDB" id="A0A875S562"/>
<evidence type="ECO:0000313" key="5">
    <source>
        <dbReference type="EMBL" id="QPG75495.1"/>
    </source>
</evidence>
<keyword evidence="6" id="KW-1185">Reference proteome</keyword>
<evidence type="ECO:0000259" key="4">
    <source>
        <dbReference type="Pfam" id="PF21369"/>
    </source>
</evidence>
<reference evidence="5" key="1">
    <citation type="submission" date="2020-10" db="EMBL/GenBank/DDBJ databases">
        <authorList>
            <person name="Roach M.J.R."/>
        </authorList>
    </citation>
    <scope>NUCLEOTIDE SEQUENCE</scope>
    <source>
        <strain evidence="5">CBS 1945</strain>
    </source>
</reference>
<organism evidence="5 6">
    <name type="scientific">Eeniella nana</name>
    <name type="common">Yeast</name>
    <name type="synonym">Brettanomyces nanus</name>
    <dbReference type="NCBI Taxonomy" id="13502"/>
    <lineage>
        <taxon>Eukaryota</taxon>
        <taxon>Fungi</taxon>
        <taxon>Dikarya</taxon>
        <taxon>Ascomycota</taxon>
        <taxon>Saccharomycotina</taxon>
        <taxon>Pichiomycetes</taxon>
        <taxon>Pichiales</taxon>
        <taxon>Pichiaceae</taxon>
        <taxon>Brettanomyces</taxon>
    </lineage>
</organism>
<evidence type="ECO:0000256" key="1">
    <source>
        <dbReference type="ARBA" id="ARBA00019060"/>
    </source>
</evidence>
<name>A0A875S562_EENNA</name>
<keyword evidence="2" id="KW-0694">RNA-binding</keyword>
<dbReference type="GO" id="GO:0017070">
    <property type="term" value="F:U6 snRNA binding"/>
    <property type="evidence" value="ECO:0007669"/>
    <property type="project" value="TreeGrafter"/>
</dbReference>
<accession>A0A875S562</accession>
<dbReference type="PANTHER" id="PTHR14089">
    <property type="entry name" value="PRE-MRNA-SPLICING FACTOR RBM22"/>
    <property type="match status" value="1"/>
</dbReference>
<dbReference type="GeneID" id="62196251"/>
<dbReference type="GO" id="GO:0071007">
    <property type="term" value="C:U2-type catalytic step 2 spliceosome"/>
    <property type="evidence" value="ECO:0007669"/>
    <property type="project" value="TreeGrafter"/>
</dbReference>
<dbReference type="Pfam" id="PF21369">
    <property type="entry name" value="STL11_N"/>
    <property type="match status" value="1"/>
</dbReference>
<proteinExistence type="predicted"/>
<dbReference type="GO" id="GO:0000974">
    <property type="term" value="C:Prp19 complex"/>
    <property type="evidence" value="ECO:0007669"/>
    <property type="project" value="TreeGrafter"/>
</dbReference>
<protein>
    <recommendedName>
        <fullName evidence="1">Pre-mRNA-splicing factor SLT11</fullName>
    </recommendedName>
</protein>
<dbReference type="GO" id="GO:0071006">
    <property type="term" value="C:U2-type catalytic step 1 spliceosome"/>
    <property type="evidence" value="ECO:0007669"/>
    <property type="project" value="TreeGrafter"/>
</dbReference>
<dbReference type="InterPro" id="IPR039171">
    <property type="entry name" value="Cwc2/Slt11"/>
</dbReference>
<comment type="function">
    <text evidence="3">Involved in pre-mRNA splicing. Facilitates the cooperative formation of U2/U6 helix II in association with stem II in the spliceosome. Binds to RNA.</text>
</comment>
<evidence type="ECO:0000256" key="3">
    <source>
        <dbReference type="ARBA" id="ARBA00025609"/>
    </source>
</evidence>
<feature type="domain" description="STL11/RBM22-like N-terminal" evidence="4">
    <location>
        <begin position="10"/>
        <end position="118"/>
    </location>
</feature>
<evidence type="ECO:0000256" key="2">
    <source>
        <dbReference type="ARBA" id="ARBA00022884"/>
    </source>
</evidence>
<sequence length="360" mass="40535">MSSYDENTTPAVCERCLGDNPYVEMTRERNGAQCKICTRPFTVFRWSIQKGGEFKKTAICLTCARTKNCCQCCMLDLSLGIDLNTRDQLLKMAGVKDGEYSKDVVHNAKNEISRIYNADQLDRKFSREEIKDNSEKAKDVLGKITKLVESGSGKGETTKKSKNKVRGADDEKITKEMLVKLLKTLPFNGNLSHLPKNERIKSFFLFGVGDETPNYLIEEFFKDLVKDSTDRSERRMVNAVFVNSKGRFGFIEFSSRSIAEMAASKLNESKSEKIDNKPKLVVIDRTSVRVCWAGKVITSGSDYSNSELHRIAQVVRKQMIKLAGGGGESTKRINEESAAITRKKAKVVHDYKALQADYEL</sequence>
<gene>
    <name evidence="5" type="ORF">FOA43_002850</name>
</gene>
<evidence type="ECO:0000313" key="6">
    <source>
        <dbReference type="Proteomes" id="UP000662931"/>
    </source>
</evidence>
<dbReference type="InterPro" id="IPR048995">
    <property type="entry name" value="STL11/RBM22-like_N"/>
</dbReference>
<dbReference type="KEGG" id="bnn:FOA43_002850"/>
<dbReference type="RefSeq" id="XP_038779060.1">
    <property type="nucleotide sequence ID" value="XM_038923132.1"/>
</dbReference>